<evidence type="ECO:0000256" key="1">
    <source>
        <dbReference type="ARBA" id="ARBA00004651"/>
    </source>
</evidence>
<protein>
    <submittedName>
        <fullName evidence="8">Type II secretion system F family protein</fullName>
    </submittedName>
</protein>
<name>A0ABS7F0C9_9PROT</name>
<feature type="domain" description="Type II secretion system protein GspF" evidence="7">
    <location>
        <begin position="181"/>
        <end position="309"/>
    </location>
</feature>
<evidence type="ECO:0000256" key="3">
    <source>
        <dbReference type="ARBA" id="ARBA00022692"/>
    </source>
</evidence>
<evidence type="ECO:0000256" key="4">
    <source>
        <dbReference type="ARBA" id="ARBA00022989"/>
    </source>
</evidence>
<accession>A0ABS7F0C9</accession>
<evidence type="ECO:0000313" key="9">
    <source>
        <dbReference type="Proteomes" id="UP001519924"/>
    </source>
</evidence>
<evidence type="ECO:0000256" key="6">
    <source>
        <dbReference type="SAM" id="Phobius"/>
    </source>
</evidence>
<comment type="subcellular location">
    <subcellularLocation>
        <location evidence="1">Cell membrane</location>
        <topology evidence="1">Multi-pass membrane protein</topology>
    </subcellularLocation>
</comment>
<evidence type="ECO:0000313" key="8">
    <source>
        <dbReference type="EMBL" id="MBW8269087.1"/>
    </source>
</evidence>
<dbReference type="InterPro" id="IPR018076">
    <property type="entry name" value="T2SS_GspF_dom"/>
</dbReference>
<keyword evidence="9" id="KW-1185">Reference proteome</keyword>
<dbReference type="Proteomes" id="UP001519924">
    <property type="component" value="Unassembled WGS sequence"/>
</dbReference>
<keyword evidence="3 6" id="KW-0812">Transmembrane</keyword>
<gene>
    <name evidence="8" type="ORF">K1J50_06255</name>
</gene>
<feature type="transmembrane region" description="Helical" evidence="6">
    <location>
        <begin position="288"/>
        <end position="310"/>
    </location>
</feature>
<keyword evidence="4 6" id="KW-1133">Transmembrane helix</keyword>
<dbReference type="Pfam" id="PF00482">
    <property type="entry name" value="T2SSF"/>
    <property type="match status" value="1"/>
</dbReference>
<feature type="transmembrane region" description="Helical" evidence="6">
    <location>
        <begin position="12"/>
        <end position="35"/>
    </location>
</feature>
<feature type="transmembrane region" description="Helical" evidence="6">
    <location>
        <begin position="145"/>
        <end position="165"/>
    </location>
</feature>
<dbReference type="PANTHER" id="PTHR35007">
    <property type="entry name" value="INTEGRAL MEMBRANE PROTEIN-RELATED"/>
    <property type="match status" value="1"/>
</dbReference>
<sequence length="327" mass="35125">MGAAHSLLDPQTLALAIAAGLAALALGSLAAILLARAAEDRDITSRVRSVVRPADRGAQAQAAANVVVDLLAAPFQKLGESLRASSFISEKDLAQLERAVAALGIDPRRAVPTFVGIKAVTLVVFPLAAYLYASQSGHSLRMTGLLTLAGLVAGIFGPNWAVGFLRRPFQKKLQRGLPDALDLLVVCAEAGLGMETAIERVAREMQGTNTPIALEFTILLNELRMLPDRRQALERFAERSGIEGFRRLGSTLAQTMRYGTPLGQTLRVLAAEMRQERMLKMEEKAIRLPALLVLPLILFIMPSLFIALVGPSVLTIMETLGNLGGRF</sequence>
<keyword evidence="2" id="KW-1003">Cell membrane</keyword>
<evidence type="ECO:0000256" key="2">
    <source>
        <dbReference type="ARBA" id="ARBA00022475"/>
    </source>
</evidence>
<proteinExistence type="predicted"/>
<organism evidence="8 9">
    <name type="scientific">Caldovatus aquaticus</name>
    <dbReference type="NCBI Taxonomy" id="2865671"/>
    <lineage>
        <taxon>Bacteria</taxon>
        <taxon>Pseudomonadati</taxon>
        <taxon>Pseudomonadota</taxon>
        <taxon>Alphaproteobacteria</taxon>
        <taxon>Acetobacterales</taxon>
        <taxon>Roseomonadaceae</taxon>
        <taxon>Caldovatus</taxon>
    </lineage>
</organism>
<comment type="caution">
    <text evidence="8">The sequence shown here is derived from an EMBL/GenBank/DDBJ whole genome shotgun (WGS) entry which is preliminary data.</text>
</comment>
<keyword evidence="5 6" id="KW-0472">Membrane</keyword>
<feature type="transmembrane region" description="Helical" evidence="6">
    <location>
        <begin position="115"/>
        <end position="133"/>
    </location>
</feature>
<evidence type="ECO:0000259" key="7">
    <source>
        <dbReference type="Pfam" id="PF00482"/>
    </source>
</evidence>
<dbReference type="PANTHER" id="PTHR35007:SF2">
    <property type="entry name" value="PILUS ASSEMBLE PROTEIN"/>
    <property type="match status" value="1"/>
</dbReference>
<reference evidence="8 9" key="1">
    <citation type="submission" date="2021-08" db="EMBL/GenBank/DDBJ databases">
        <title>Caldovatus sediminis gen. nov., sp. nov., a moderately thermophilic bacterium isolated from a hot spring.</title>
        <authorList>
            <person name="Hu C.-J."/>
            <person name="Li W.-J."/>
            <person name="Xian W.-D."/>
        </authorList>
    </citation>
    <scope>NUCLEOTIDE SEQUENCE [LARGE SCALE GENOMIC DNA]</scope>
    <source>
        <strain evidence="8 9">SYSU G05006</strain>
    </source>
</reference>
<dbReference type="RefSeq" id="WP_220116791.1">
    <property type="nucleotide sequence ID" value="NZ_JAHZUY010000010.1"/>
</dbReference>
<dbReference type="EMBL" id="JAHZUY010000010">
    <property type="protein sequence ID" value="MBW8269087.1"/>
    <property type="molecule type" value="Genomic_DNA"/>
</dbReference>
<evidence type="ECO:0000256" key="5">
    <source>
        <dbReference type="ARBA" id="ARBA00023136"/>
    </source>
</evidence>